<dbReference type="Proteomes" id="UP001149140">
    <property type="component" value="Unassembled WGS sequence"/>
</dbReference>
<reference evidence="2" key="1">
    <citation type="submission" date="2022-10" db="EMBL/GenBank/DDBJ databases">
        <title>The WGS of Solirubrobacter ginsenosidimutans DSM 21036.</title>
        <authorList>
            <person name="Jiang Z."/>
        </authorList>
    </citation>
    <scope>NUCLEOTIDE SEQUENCE</scope>
    <source>
        <strain evidence="2">DSM 21036</strain>
    </source>
</reference>
<dbReference type="EMBL" id="JAPDOD010000031">
    <property type="protein sequence ID" value="MDA0164197.1"/>
    <property type="molecule type" value="Genomic_DNA"/>
</dbReference>
<dbReference type="AlphaFoldDB" id="A0A9X3MZR9"/>
<keyword evidence="1" id="KW-0732">Signal</keyword>
<feature type="chain" id="PRO_5040784726" evidence="1">
    <location>
        <begin position="23"/>
        <end position="123"/>
    </location>
</feature>
<gene>
    <name evidence="2" type="ORF">OM076_28240</name>
</gene>
<proteinExistence type="predicted"/>
<evidence type="ECO:0000313" key="3">
    <source>
        <dbReference type="Proteomes" id="UP001149140"/>
    </source>
</evidence>
<evidence type="ECO:0000256" key="1">
    <source>
        <dbReference type="SAM" id="SignalP"/>
    </source>
</evidence>
<organism evidence="2 3">
    <name type="scientific">Solirubrobacter ginsenosidimutans</name>
    <dbReference type="NCBI Taxonomy" id="490573"/>
    <lineage>
        <taxon>Bacteria</taxon>
        <taxon>Bacillati</taxon>
        <taxon>Actinomycetota</taxon>
        <taxon>Thermoleophilia</taxon>
        <taxon>Solirubrobacterales</taxon>
        <taxon>Solirubrobacteraceae</taxon>
        <taxon>Solirubrobacter</taxon>
    </lineage>
</organism>
<name>A0A9X3MZR9_9ACTN</name>
<comment type="caution">
    <text evidence="2">The sequence shown here is derived from an EMBL/GenBank/DDBJ whole genome shotgun (WGS) entry which is preliminary data.</text>
</comment>
<feature type="signal peptide" evidence="1">
    <location>
        <begin position="1"/>
        <end position="22"/>
    </location>
</feature>
<evidence type="ECO:0000313" key="2">
    <source>
        <dbReference type="EMBL" id="MDA0164197.1"/>
    </source>
</evidence>
<sequence length="123" mass="13386">MPRFLTLPLLIGALALPASASADVPIHSAISMRLVDSHHATIEFASPVLPRKADGSIDARYVFAPGKSPSAIKKVGMHGTDTRYSSTVTSKNAWRVNVRYTVRLKIAGQKDIVQKIKLIDARH</sequence>
<accession>A0A9X3MZR9</accession>
<dbReference type="RefSeq" id="WP_270043447.1">
    <property type="nucleotide sequence ID" value="NZ_JAPDOD010000031.1"/>
</dbReference>
<keyword evidence="3" id="KW-1185">Reference proteome</keyword>
<protein>
    <submittedName>
        <fullName evidence="2">Uncharacterized protein</fullName>
    </submittedName>
</protein>